<feature type="compositionally biased region" description="Basic and acidic residues" evidence="1">
    <location>
        <begin position="1006"/>
        <end position="1015"/>
    </location>
</feature>
<feature type="region of interest" description="Disordered" evidence="1">
    <location>
        <begin position="1"/>
        <end position="253"/>
    </location>
</feature>
<dbReference type="STRING" id="1262450.S3CFB4"/>
<dbReference type="VEuPathDB" id="FungiDB:F503_00162"/>
<dbReference type="Proteomes" id="UP000016923">
    <property type="component" value="Unassembled WGS sequence"/>
</dbReference>
<feature type="compositionally biased region" description="Polar residues" evidence="1">
    <location>
        <begin position="299"/>
        <end position="309"/>
    </location>
</feature>
<dbReference type="EMBL" id="KE148158">
    <property type="protein sequence ID" value="EPE05008.1"/>
    <property type="molecule type" value="Genomic_DNA"/>
</dbReference>
<feature type="compositionally biased region" description="Low complexity" evidence="1">
    <location>
        <begin position="411"/>
        <end position="427"/>
    </location>
</feature>
<feature type="compositionally biased region" description="Basic and acidic residues" evidence="1">
    <location>
        <begin position="1115"/>
        <end position="1128"/>
    </location>
</feature>
<feature type="compositionally biased region" description="Polar residues" evidence="1">
    <location>
        <begin position="85"/>
        <end position="101"/>
    </location>
</feature>
<feature type="region of interest" description="Disordered" evidence="1">
    <location>
        <begin position="660"/>
        <end position="698"/>
    </location>
</feature>
<feature type="compositionally biased region" description="Basic residues" evidence="1">
    <location>
        <begin position="437"/>
        <end position="446"/>
    </location>
</feature>
<feature type="region of interest" description="Disordered" evidence="1">
    <location>
        <begin position="348"/>
        <end position="486"/>
    </location>
</feature>
<feature type="compositionally biased region" description="Polar residues" evidence="1">
    <location>
        <begin position="962"/>
        <end position="983"/>
    </location>
</feature>
<feature type="compositionally biased region" description="Basic and acidic residues" evidence="1">
    <location>
        <begin position="184"/>
        <end position="200"/>
    </location>
</feature>
<dbReference type="OrthoDB" id="3870679at2759"/>
<name>S3CFB4_OPHP1</name>
<evidence type="ECO:0000313" key="3">
    <source>
        <dbReference type="Proteomes" id="UP000016923"/>
    </source>
</evidence>
<feature type="compositionally biased region" description="Polar residues" evidence="1">
    <location>
        <begin position="115"/>
        <end position="136"/>
    </location>
</feature>
<feature type="region of interest" description="Disordered" evidence="1">
    <location>
        <begin position="727"/>
        <end position="767"/>
    </location>
</feature>
<dbReference type="HOGENOM" id="CLU_006594_0_0_1"/>
<evidence type="ECO:0000256" key="1">
    <source>
        <dbReference type="SAM" id="MobiDB-lite"/>
    </source>
</evidence>
<feature type="compositionally biased region" description="Polar residues" evidence="1">
    <location>
        <begin position="228"/>
        <end position="243"/>
    </location>
</feature>
<feature type="region of interest" description="Disordered" evidence="1">
    <location>
        <begin position="296"/>
        <end position="317"/>
    </location>
</feature>
<feature type="compositionally biased region" description="Basic and acidic residues" evidence="1">
    <location>
        <begin position="1200"/>
        <end position="1211"/>
    </location>
</feature>
<feature type="region of interest" description="Disordered" evidence="1">
    <location>
        <begin position="1081"/>
        <end position="1136"/>
    </location>
</feature>
<dbReference type="eggNOG" id="ENOG502SN25">
    <property type="taxonomic scope" value="Eukaryota"/>
</dbReference>
<accession>S3CFB4</accession>
<dbReference type="OMA" id="DERTMDY"/>
<feature type="compositionally biased region" description="Polar residues" evidence="1">
    <location>
        <begin position="604"/>
        <end position="624"/>
    </location>
</feature>
<protein>
    <submittedName>
        <fullName evidence="2">Uncharacterized protein</fullName>
    </submittedName>
</protein>
<gene>
    <name evidence="2" type="ORF">F503_00162</name>
</gene>
<dbReference type="AlphaFoldDB" id="S3CFB4"/>
<evidence type="ECO:0000313" key="2">
    <source>
        <dbReference type="EMBL" id="EPE05008.1"/>
    </source>
</evidence>
<feature type="region of interest" description="Disordered" evidence="1">
    <location>
        <begin position="1200"/>
        <end position="1228"/>
    </location>
</feature>
<feature type="region of interest" description="Disordered" evidence="1">
    <location>
        <begin position="521"/>
        <end position="626"/>
    </location>
</feature>
<feature type="compositionally biased region" description="Low complexity" evidence="1">
    <location>
        <begin position="947"/>
        <end position="961"/>
    </location>
</feature>
<feature type="region of interest" description="Disordered" evidence="1">
    <location>
        <begin position="858"/>
        <end position="1064"/>
    </location>
</feature>
<feature type="compositionally biased region" description="Polar residues" evidence="1">
    <location>
        <begin position="19"/>
        <end position="31"/>
    </location>
</feature>
<feature type="compositionally biased region" description="Polar residues" evidence="1">
    <location>
        <begin position="819"/>
        <end position="832"/>
    </location>
</feature>
<feature type="compositionally biased region" description="Low complexity" evidence="1">
    <location>
        <begin position="453"/>
        <end position="464"/>
    </location>
</feature>
<feature type="region of interest" description="Disordered" evidence="1">
    <location>
        <begin position="807"/>
        <end position="840"/>
    </location>
</feature>
<keyword evidence="3" id="KW-1185">Reference proteome</keyword>
<feature type="compositionally biased region" description="Polar residues" evidence="1">
    <location>
        <begin position="353"/>
        <end position="378"/>
    </location>
</feature>
<organism evidence="2 3">
    <name type="scientific">Ophiostoma piceae (strain UAMH 11346)</name>
    <name type="common">Sap stain fungus</name>
    <dbReference type="NCBI Taxonomy" id="1262450"/>
    <lineage>
        <taxon>Eukaryota</taxon>
        <taxon>Fungi</taxon>
        <taxon>Dikarya</taxon>
        <taxon>Ascomycota</taxon>
        <taxon>Pezizomycotina</taxon>
        <taxon>Sordariomycetes</taxon>
        <taxon>Sordariomycetidae</taxon>
        <taxon>Ophiostomatales</taxon>
        <taxon>Ophiostomataceae</taxon>
        <taxon>Ophiostoma</taxon>
    </lineage>
</organism>
<proteinExistence type="predicted"/>
<sequence length="1245" mass="135359">MRPPAAASAPVADGDSQHKSQPSISNHQINFKTHKSLPHPRKDTSYASLRTPCPRAALKNQSLPLSTTAPSSSSGTSTDETAATNSQPSSPHTSKGLSKSVGNGPDLPPTPPAHSRNSSSTYSALPSTATYVQSPERSAEDVQNKAAALPTTPTKQMSPPTPDVTPPQALQLEIRPRGPPHRPPLRDRNLSKGTDSRAESFKTAQEHLSSSSSEDEAALINLRPAPSSARTSESTVRQLTNGDAQPAKKRQPKVVGLGLGLESSPESSLTPQSKRDFVSFDGEWGTGSEELVKERGGNLSKNAAPQSHQIPRRNAANPGQVVDDVIVAPTNATKAVHSMSLPQRILTFPPPSESATRSVSQTHQPKWQQPHSKQNTYRRQGPDQHLATAAPILSDMVPSADPLASDKVKRSSTASSRSTVSTVVEAVLMSTPPQRQRTLRHVRKQVGLRDSGLDLSQSSSGTTSLADETARQRRPNGGRFGNSAAHDSVLSTSTFNSISSRSARREIWKSGGIPVVVVPSRMSSVKSTSREPSLRSTSSRRSKRSQSLHSVPVSQIPKSRDTSPAVDQRSSRGRTMSESGGSARDGSARGDQRTIDFPPIVPRRTSSLSAPTSRNVSRSGSLTAESAHAHTAILNARTKEQQKTPSTADVLDQVQAKLEVPSQAPSQANSNSQLSKSPSRVTEARVVKPANSTSILQHRQPARLELFPEIKLAQVLSAEVATSPKLREFSDHGDDTSFENRNLLDPRSSANRQGDRNTSKHLSPHTPFSIISVETTTSHHSQAEVSEALAVNIYSHQNTSVLVVNHSNRPSEHSDDSQQDQLTDCTEASTPKQEIPPIAESGPIVVLSPFVTEAKPSVNGARPKITTSGRGEVDKNDVPATPSQQLFSLDDVDSPLRNPRAPPQPPAINFIPATPSGLTPTNEKGQERGAYFGEEDNDGRPRRRRSVSVVLRRALSRGRSATTEYGPSASRTTTTEYGPSASRSGGIFSRTLSLTRDVQKKARSIRRSDSVDKGKGAFFDDEPVEEDKLHPFWQPSSWNQDDDDEGETYRYPPIDNRPHPPRRSLSMRMKRTFAILPLEHDDSYPATEDGTERRTVRRTPSGNLRVVRHLSSSESLKERSTPAAEDGRPYTAPGDEGGRFRVWRSLSLNRGKRRYSGLEQYEHASSAHSGRSADEKRPSILPIIGGKIGELGPHTLSRRFSERRREKRSNELRQMISGPREVRDGVGEVVRRTNYRDAFTQAQTS</sequence>
<feature type="compositionally biased region" description="Low complexity" evidence="1">
    <location>
        <begin position="66"/>
        <end position="84"/>
    </location>
</feature>
<reference evidence="2 3" key="1">
    <citation type="journal article" date="2013" name="BMC Genomics">
        <title>The genome and transcriptome of the pine saprophyte Ophiostoma piceae, and a comparison with the bark beetle-associated pine pathogen Grosmannia clavigera.</title>
        <authorList>
            <person name="Haridas S."/>
            <person name="Wang Y."/>
            <person name="Lim L."/>
            <person name="Massoumi Alamouti S."/>
            <person name="Jackman S."/>
            <person name="Docking R."/>
            <person name="Robertson G."/>
            <person name="Birol I."/>
            <person name="Bohlmann J."/>
            <person name="Breuil C."/>
        </authorList>
    </citation>
    <scope>NUCLEOTIDE SEQUENCE [LARGE SCALE GENOMIC DNA]</scope>
    <source>
        <strain evidence="2 3">UAMH 11346</strain>
    </source>
</reference>
<feature type="compositionally biased region" description="Low complexity" evidence="1">
    <location>
        <begin position="661"/>
        <end position="673"/>
    </location>
</feature>